<sequence>MEKLSSIMLVDDDPTTNFLNELLLKRLNVAERILVAESGNQALAMLEQLPTSAEPALLLLAVNMPGLSGIEFLEVYEQLPDAQHKDTIIIMLTTSMAPGDLNRLRGLRIAGLINKPLTREKVDGLLQRHFQRHLPAAS</sequence>
<evidence type="ECO:0000313" key="4">
    <source>
        <dbReference type="Proteomes" id="UP001501243"/>
    </source>
</evidence>
<dbReference type="Proteomes" id="UP001501243">
    <property type="component" value="Unassembled WGS sequence"/>
</dbReference>
<dbReference type="SMART" id="SM00448">
    <property type="entry name" value="REC"/>
    <property type="match status" value="1"/>
</dbReference>
<reference evidence="4" key="1">
    <citation type="journal article" date="2019" name="Int. J. Syst. Evol. Microbiol.">
        <title>The Global Catalogue of Microorganisms (GCM) 10K type strain sequencing project: providing services to taxonomists for standard genome sequencing and annotation.</title>
        <authorList>
            <consortium name="The Broad Institute Genomics Platform"/>
            <consortium name="The Broad Institute Genome Sequencing Center for Infectious Disease"/>
            <person name="Wu L."/>
            <person name="Ma J."/>
        </authorList>
    </citation>
    <scope>NUCLEOTIDE SEQUENCE [LARGE SCALE GENOMIC DNA]</scope>
    <source>
        <strain evidence="4">JCM 17841</strain>
    </source>
</reference>
<proteinExistence type="predicted"/>
<dbReference type="Gene3D" id="3.40.50.2300">
    <property type="match status" value="1"/>
</dbReference>
<comment type="caution">
    <text evidence="3">The sequence shown here is derived from an EMBL/GenBank/DDBJ whole genome shotgun (WGS) entry which is preliminary data.</text>
</comment>
<dbReference type="PROSITE" id="PS50110">
    <property type="entry name" value="RESPONSE_REGULATORY"/>
    <property type="match status" value="1"/>
</dbReference>
<keyword evidence="4" id="KW-1185">Reference proteome</keyword>
<gene>
    <name evidence="3" type="ORF">GCM10023172_11040</name>
</gene>
<evidence type="ECO:0000259" key="2">
    <source>
        <dbReference type="PROSITE" id="PS50110"/>
    </source>
</evidence>
<feature type="domain" description="Response regulatory" evidence="2">
    <location>
        <begin position="6"/>
        <end position="130"/>
    </location>
</feature>
<evidence type="ECO:0000313" key="3">
    <source>
        <dbReference type="EMBL" id="GAA4496911.1"/>
    </source>
</evidence>
<dbReference type="RefSeq" id="WP_208131532.1">
    <property type="nucleotide sequence ID" value="NZ_BAABGQ010000005.1"/>
</dbReference>
<dbReference type="Pfam" id="PF00072">
    <property type="entry name" value="Response_reg"/>
    <property type="match status" value="1"/>
</dbReference>
<evidence type="ECO:0000256" key="1">
    <source>
        <dbReference type="PROSITE-ProRule" id="PRU00169"/>
    </source>
</evidence>
<accession>A0ABP8Q689</accession>
<dbReference type="EMBL" id="BAABGQ010000005">
    <property type="protein sequence ID" value="GAA4496911.1"/>
    <property type="molecule type" value="Genomic_DNA"/>
</dbReference>
<name>A0ABP8Q689_9BACT</name>
<dbReference type="PANTHER" id="PTHR44520">
    <property type="entry name" value="RESPONSE REGULATOR RCP1-RELATED"/>
    <property type="match status" value="1"/>
</dbReference>
<dbReference type="SUPFAM" id="SSF52172">
    <property type="entry name" value="CheY-like"/>
    <property type="match status" value="1"/>
</dbReference>
<dbReference type="PANTHER" id="PTHR44520:SF2">
    <property type="entry name" value="RESPONSE REGULATOR RCP1"/>
    <property type="match status" value="1"/>
</dbReference>
<dbReference type="InterPro" id="IPR052893">
    <property type="entry name" value="TCS_response_regulator"/>
</dbReference>
<dbReference type="InterPro" id="IPR001789">
    <property type="entry name" value="Sig_transdc_resp-reg_receiver"/>
</dbReference>
<comment type="caution">
    <text evidence="1">Lacks conserved residue(s) required for the propagation of feature annotation.</text>
</comment>
<organism evidence="3 4">
    <name type="scientific">Hymenobacter ginsengisoli</name>
    <dbReference type="NCBI Taxonomy" id="1051626"/>
    <lineage>
        <taxon>Bacteria</taxon>
        <taxon>Pseudomonadati</taxon>
        <taxon>Bacteroidota</taxon>
        <taxon>Cytophagia</taxon>
        <taxon>Cytophagales</taxon>
        <taxon>Hymenobacteraceae</taxon>
        <taxon>Hymenobacter</taxon>
    </lineage>
</organism>
<protein>
    <submittedName>
        <fullName evidence="3">Response regulator</fullName>
    </submittedName>
</protein>
<dbReference type="InterPro" id="IPR011006">
    <property type="entry name" value="CheY-like_superfamily"/>
</dbReference>